<dbReference type="EMBL" id="LDAU01000144">
    <property type="protein sequence ID" value="KRX03151.1"/>
    <property type="molecule type" value="Genomic_DNA"/>
</dbReference>
<dbReference type="SUPFAM" id="SSF52075">
    <property type="entry name" value="Outer arm dynein light chain 1"/>
    <property type="match status" value="1"/>
</dbReference>
<dbReference type="Proteomes" id="UP000054937">
    <property type="component" value="Unassembled WGS sequence"/>
</dbReference>
<dbReference type="GO" id="GO:0005737">
    <property type="term" value="C:cytoplasm"/>
    <property type="evidence" value="ECO:0007669"/>
    <property type="project" value="TreeGrafter"/>
</dbReference>
<keyword evidence="1" id="KW-0433">Leucine-rich repeat</keyword>
<dbReference type="Pfam" id="PF13855">
    <property type="entry name" value="LRR_8"/>
    <property type="match status" value="1"/>
</dbReference>
<dbReference type="PANTHER" id="PTHR48051">
    <property type="match status" value="1"/>
</dbReference>
<feature type="compositionally biased region" description="Basic and acidic residues" evidence="3">
    <location>
        <begin position="262"/>
        <end position="307"/>
    </location>
</feature>
<reference evidence="4 5" key="1">
    <citation type="journal article" date="2015" name="Sci. Rep.">
        <title>Genome of the facultative scuticociliatosis pathogen Pseudocohnilembus persalinus provides insight into its virulence through horizontal gene transfer.</title>
        <authorList>
            <person name="Xiong J."/>
            <person name="Wang G."/>
            <person name="Cheng J."/>
            <person name="Tian M."/>
            <person name="Pan X."/>
            <person name="Warren A."/>
            <person name="Jiang C."/>
            <person name="Yuan D."/>
            <person name="Miao W."/>
        </authorList>
    </citation>
    <scope>NUCLEOTIDE SEQUENCE [LARGE SCALE GENOMIC DNA]</scope>
    <source>
        <strain evidence="4">36N120E</strain>
    </source>
</reference>
<evidence type="ECO:0000256" key="3">
    <source>
        <dbReference type="SAM" id="MobiDB-lite"/>
    </source>
</evidence>
<evidence type="ECO:0000313" key="5">
    <source>
        <dbReference type="Proteomes" id="UP000054937"/>
    </source>
</evidence>
<dbReference type="OrthoDB" id="311744at2759"/>
<protein>
    <submittedName>
        <fullName evidence="4">Uncharacterized protein</fullName>
    </submittedName>
</protein>
<evidence type="ECO:0000256" key="1">
    <source>
        <dbReference type="ARBA" id="ARBA00022614"/>
    </source>
</evidence>
<feature type="region of interest" description="Disordered" evidence="3">
    <location>
        <begin position="262"/>
        <end position="318"/>
    </location>
</feature>
<sequence length="318" mass="38172">MRSHTIMKHHFVSDEQLHIKQKLDEAIRLSKKTGALYLSNLGLTEFPNKVLQMNNLKIIDLSFNNIEIFPEEIKNLDKLEQLILNNNPLQFVPIEISQCTNLKVLNLADTFVKYLPREMAVLKNLYVLDMTNCPIEGKLKEAYEDGIVYVFKYLQRKLDRAIYRELIVKKLKEWVYVNNSFDEIQEVIQNVMDHIKDVETVNLKRLLRNLTGIFPSSIEQVDPMMVRQKMFQTLVKSKLEEQQKQEEERYRQEELIRQQQEEEEERIRELERQEQERLQQEQEEQERLQKQQEEEEELIRQQEEEAKKKGKKAPTKKK</sequence>
<dbReference type="PANTHER" id="PTHR48051:SF1">
    <property type="entry name" value="RAS SUPPRESSOR PROTEIN 1"/>
    <property type="match status" value="1"/>
</dbReference>
<dbReference type="InterPro" id="IPR003591">
    <property type="entry name" value="Leu-rich_rpt_typical-subtyp"/>
</dbReference>
<organism evidence="4 5">
    <name type="scientific">Pseudocohnilembus persalinus</name>
    <name type="common">Ciliate</name>
    <dbReference type="NCBI Taxonomy" id="266149"/>
    <lineage>
        <taxon>Eukaryota</taxon>
        <taxon>Sar</taxon>
        <taxon>Alveolata</taxon>
        <taxon>Ciliophora</taxon>
        <taxon>Intramacronucleata</taxon>
        <taxon>Oligohymenophorea</taxon>
        <taxon>Scuticociliatia</taxon>
        <taxon>Philasterida</taxon>
        <taxon>Pseudocohnilembidae</taxon>
        <taxon>Pseudocohnilembus</taxon>
    </lineage>
</organism>
<dbReference type="AlphaFoldDB" id="A0A0V0QLG1"/>
<evidence type="ECO:0000256" key="2">
    <source>
        <dbReference type="ARBA" id="ARBA00022737"/>
    </source>
</evidence>
<keyword evidence="5" id="KW-1185">Reference proteome</keyword>
<comment type="caution">
    <text evidence="4">The sequence shown here is derived from an EMBL/GenBank/DDBJ whole genome shotgun (WGS) entry which is preliminary data.</text>
</comment>
<dbReference type="OMA" id="MRSHTIM"/>
<keyword evidence="2" id="KW-0677">Repeat</keyword>
<dbReference type="Gene3D" id="3.80.10.10">
    <property type="entry name" value="Ribonuclease Inhibitor"/>
    <property type="match status" value="1"/>
</dbReference>
<evidence type="ECO:0000313" key="4">
    <source>
        <dbReference type="EMBL" id="KRX03151.1"/>
    </source>
</evidence>
<dbReference type="InterPro" id="IPR050216">
    <property type="entry name" value="LRR_domain-containing"/>
</dbReference>
<feature type="compositionally biased region" description="Basic residues" evidence="3">
    <location>
        <begin position="308"/>
        <end position="318"/>
    </location>
</feature>
<dbReference type="InterPro" id="IPR032675">
    <property type="entry name" value="LRR_dom_sf"/>
</dbReference>
<gene>
    <name evidence="4" type="ORF">PPERSA_10232</name>
</gene>
<proteinExistence type="predicted"/>
<accession>A0A0V0QLG1</accession>
<name>A0A0V0QLG1_PSEPJ</name>
<dbReference type="InParanoid" id="A0A0V0QLG1"/>
<dbReference type="InterPro" id="IPR001611">
    <property type="entry name" value="Leu-rich_rpt"/>
</dbReference>
<dbReference type="SMART" id="SM00369">
    <property type="entry name" value="LRR_TYP"/>
    <property type="match status" value="2"/>
</dbReference>